<organism evidence="13 14">
    <name type="scientific">Brachionus plicatilis</name>
    <name type="common">Marine rotifer</name>
    <name type="synonym">Brachionus muelleri</name>
    <dbReference type="NCBI Taxonomy" id="10195"/>
    <lineage>
        <taxon>Eukaryota</taxon>
        <taxon>Metazoa</taxon>
        <taxon>Spiralia</taxon>
        <taxon>Gnathifera</taxon>
        <taxon>Rotifera</taxon>
        <taxon>Eurotatoria</taxon>
        <taxon>Monogononta</taxon>
        <taxon>Pseudotrocha</taxon>
        <taxon>Ploima</taxon>
        <taxon>Brachionidae</taxon>
        <taxon>Brachionus</taxon>
    </lineage>
</organism>
<feature type="region of interest" description="Disordered" evidence="12">
    <location>
        <begin position="534"/>
        <end position="553"/>
    </location>
</feature>
<evidence type="ECO:0000313" key="13">
    <source>
        <dbReference type="EMBL" id="RNA06536.1"/>
    </source>
</evidence>
<dbReference type="GO" id="GO:0005814">
    <property type="term" value="C:centriole"/>
    <property type="evidence" value="ECO:0007669"/>
    <property type="project" value="UniProtKB-SubCell"/>
</dbReference>
<dbReference type="PANTHER" id="PTHR31167:SF3">
    <property type="entry name" value="SPINDLE AND CENTRIOLE-ASSOCIATED PROTEIN 1"/>
    <property type="match status" value="1"/>
</dbReference>
<evidence type="ECO:0000256" key="6">
    <source>
        <dbReference type="ARBA" id="ARBA00022776"/>
    </source>
</evidence>
<dbReference type="OrthoDB" id="6361178at2759"/>
<feature type="compositionally biased region" description="Low complexity" evidence="12">
    <location>
        <begin position="1"/>
        <end position="18"/>
    </location>
</feature>
<comment type="caution">
    <text evidence="13">The sequence shown here is derived from an EMBL/GenBank/DDBJ whole genome shotgun (WGS) entry which is preliminary data.</text>
</comment>
<dbReference type="PANTHER" id="PTHR31167">
    <property type="entry name" value="SPINDLE AND CENTRIOLE ASSOCIATED PROTEIN 1 SPICE1"/>
    <property type="match status" value="1"/>
</dbReference>
<dbReference type="GO" id="GO:0005813">
    <property type="term" value="C:centrosome"/>
    <property type="evidence" value="ECO:0007669"/>
    <property type="project" value="TreeGrafter"/>
</dbReference>
<keyword evidence="7 11" id="KW-0175">Coiled coil</keyword>
<evidence type="ECO:0000256" key="8">
    <source>
        <dbReference type="ARBA" id="ARBA00023212"/>
    </source>
</evidence>
<evidence type="ECO:0000256" key="9">
    <source>
        <dbReference type="ARBA" id="ARBA00023306"/>
    </source>
</evidence>
<accession>A0A3M7Q504</accession>
<feature type="compositionally biased region" description="Polar residues" evidence="12">
    <location>
        <begin position="19"/>
        <end position="29"/>
    </location>
</feature>
<dbReference type="InterPro" id="IPR031387">
    <property type="entry name" value="SPICE1"/>
</dbReference>
<dbReference type="GO" id="GO:0005819">
    <property type="term" value="C:spindle"/>
    <property type="evidence" value="ECO:0007669"/>
    <property type="project" value="UniProtKB-SubCell"/>
</dbReference>
<evidence type="ECO:0000256" key="11">
    <source>
        <dbReference type="SAM" id="Coils"/>
    </source>
</evidence>
<evidence type="ECO:0000256" key="2">
    <source>
        <dbReference type="ARBA" id="ARBA00004186"/>
    </source>
</evidence>
<keyword evidence="9" id="KW-0131">Cell cycle</keyword>
<evidence type="ECO:0000256" key="4">
    <source>
        <dbReference type="ARBA" id="ARBA00022490"/>
    </source>
</evidence>
<dbReference type="EMBL" id="REGN01007350">
    <property type="protein sequence ID" value="RNA06536.1"/>
    <property type="molecule type" value="Genomic_DNA"/>
</dbReference>
<gene>
    <name evidence="13" type="ORF">BpHYR1_032289</name>
</gene>
<reference evidence="13 14" key="1">
    <citation type="journal article" date="2018" name="Sci. Rep.">
        <title>Genomic signatures of local adaptation to the degree of environmental predictability in rotifers.</title>
        <authorList>
            <person name="Franch-Gras L."/>
            <person name="Hahn C."/>
            <person name="Garcia-Roger E.M."/>
            <person name="Carmona M.J."/>
            <person name="Serra M."/>
            <person name="Gomez A."/>
        </authorList>
    </citation>
    <scope>NUCLEOTIDE SEQUENCE [LARGE SCALE GENOMIC DNA]</scope>
    <source>
        <strain evidence="13">HYR1</strain>
    </source>
</reference>
<evidence type="ECO:0000256" key="3">
    <source>
        <dbReference type="ARBA" id="ARBA00018313"/>
    </source>
</evidence>
<comment type="subcellular location">
    <subcellularLocation>
        <location evidence="1">Cytoplasm</location>
        <location evidence="1">Cytoskeleton</location>
        <location evidence="1">Microtubule organizing center</location>
        <location evidence="1">Centrosome</location>
        <location evidence="1">Centriole</location>
    </subcellularLocation>
    <subcellularLocation>
        <location evidence="2">Cytoplasm</location>
        <location evidence="2">Cytoskeleton</location>
        <location evidence="2">Spindle</location>
    </subcellularLocation>
</comment>
<name>A0A3M7Q504_BRAPC</name>
<keyword evidence="14" id="KW-1185">Reference proteome</keyword>
<evidence type="ECO:0000313" key="14">
    <source>
        <dbReference type="Proteomes" id="UP000276133"/>
    </source>
</evidence>
<evidence type="ECO:0000256" key="5">
    <source>
        <dbReference type="ARBA" id="ARBA00022618"/>
    </source>
</evidence>
<evidence type="ECO:0000256" key="7">
    <source>
        <dbReference type="ARBA" id="ARBA00023054"/>
    </source>
</evidence>
<proteinExistence type="predicted"/>
<sequence length="666" mass="76383">MLNSRARTASTSSNNRSSVGNVKSQNSTKKITRTKPAWDSNKTDMSQHKATNEELERRKAVCKSKNIDHVKFENQKKEILKNKNNQPTDTQSKLALLKEILYDDEQIKNLIVKSDSTLKVVRDFFDDETNSANFKNLPKKQPRINLTLAPNVTDLNESNLPFNNPKANDKKSGVFQIKCKNLNESDTQKSDFDAELNDLALKIKSNNINLRDLQQVIDNLAQNCEKKIKEPAEKSIDETLENKNQSSSLSNFNDELKKALSDLEYKLSEFENHVGKQKNADGVIKKSGLNFSKNSSSYTIQLIQVVSNLIDYLRDAVIELNYEKLKQTECSKQLDIHRKLIDGLTTEVLIVKEQNEKIVNSFMAQNAKLAAEMDQLKIIIKTNNLNHNNHSFDSKPSAFTSQPHEGMNVIKPVAQMTHEDKFSQRLNAMLHYDAPSSNLIKSTSVAQFQSLVYNRQAQNRPQSATFNYQNNSELYNEQFAAKLNSANRPSSSLSQNNSNQAENQVYRTLEFNSQMDMLKDKNMQVQERLKQLQQEHMHKLERKNSQSSDQSMEINDLDEKNKLEALERVKQEQQLLKEQINFLNKQRESAKQELEVLSKTSESRKDNNYIQNALMKHFEHFSLNYEAENGTNTPGLSPIAPELNQIKINEIKNLEITPTRNDPRIK</sequence>
<feature type="region of interest" description="Disordered" evidence="12">
    <location>
        <begin position="1"/>
        <end position="57"/>
    </location>
</feature>
<dbReference type="Proteomes" id="UP000276133">
    <property type="component" value="Unassembled WGS sequence"/>
</dbReference>
<keyword evidence="8" id="KW-0206">Cytoskeleton</keyword>
<protein>
    <recommendedName>
        <fullName evidence="3">Spindle and centriole-associated protein 1</fullName>
    </recommendedName>
    <alternativeName>
        <fullName evidence="10">Coiled-coil domain-containing protein 52</fullName>
    </alternativeName>
</protein>
<keyword evidence="6" id="KW-0498">Mitosis</keyword>
<evidence type="ECO:0000256" key="10">
    <source>
        <dbReference type="ARBA" id="ARBA00030722"/>
    </source>
</evidence>
<dbReference type="STRING" id="10195.A0A3M7Q504"/>
<dbReference type="AlphaFoldDB" id="A0A3M7Q504"/>
<dbReference type="GO" id="GO:0046599">
    <property type="term" value="P:regulation of centriole replication"/>
    <property type="evidence" value="ECO:0007669"/>
    <property type="project" value="TreeGrafter"/>
</dbReference>
<dbReference type="GO" id="GO:0051310">
    <property type="term" value="P:metaphase chromosome alignment"/>
    <property type="evidence" value="ECO:0007669"/>
    <property type="project" value="TreeGrafter"/>
</dbReference>
<feature type="coiled-coil region" evidence="11">
    <location>
        <begin position="203"/>
        <end position="273"/>
    </location>
</feature>
<feature type="compositionally biased region" description="Basic and acidic residues" evidence="12">
    <location>
        <begin position="41"/>
        <end position="57"/>
    </location>
</feature>
<dbReference type="GO" id="GO:0090307">
    <property type="term" value="P:mitotic spindle assembly"/>
    <property type="evidence" value="ECO:0007669"/>
    <property type="project" value="InterPro"/>
</dbReference>
<evidence type="ECO:0000256" key="1">
    <source>
        <dbReference type="ARBA" id="ARBA00004114"/>
    </source>
</evidence>
<keyword evidence="4" id="KW-0963">Cytoplasm</keyword>
<feature type="compositionally biased region" description="Basic and acidic residues" evidence="12">
    <location>
        <begin position="534"/>
        <end position="544"/>
    </location>
</feature>
<keyword evidence="5" id="KW-0132">Cell division</keyword>
<dbReference type="GO" id="GO:0051301">
    <property type="term" value="P:cell division"/>
    <property type="evidence" value="ECO:0007669"/>
    <property type="project" value="UniProtKB-KW"/>
</dbReference>
<dbReference type="Pfam" id="PF15678">
    <property type="entry name" value="SPICE"/>
    <property type="match status" value="2"/>
</dbReference>
<evidence type="ECO:0000256" key="12">
    <source>
        <dbReference type="SAM" id="MobiDB-lite"/>
    </source>
</evidence>